<dbReference type="EMBL" id="BMHH01000013">
    <property type="protein sequence ID" value="GGA99877.1"/>
    <property type="molecule type" value="Genomic_DNA"/>
</dbReference>
<comment type="caution">
    <text evidence="1">The sequence shown here is derived from an EMBL/GenBank/DDBJ whole genome shotgun (WGS) entry which is preliminary data.</text>
</comment>
<reference evidence="1" key="1">
    <citation type="journal article" date="2014" name="Int. J. Syst. Evol. Microbiol.">
        <title>Complete genome sequence of Corynebacterium casei LMG S-19264T (=DSM 44701T), isolated from a smear-ripened cheese.</title>
        <authorList>
            <consortium name="US DOE Joint Genome Institute (JGI-PGF)"/>
            <person name="Walter F."/>
            <person name="Albersmeier A."/>
            <person name="Kalinowski J."/>
            <person name="Ruckert C."/>
        </authorList>
    </citation>
    <scope>NUCLEOTIDE SEQUENCE</scope>
    <source>
        <strain evidence="1">CGMCC 1.15082</strain>
    </source>
</reference>
<evidence type="ECO:0000313" key="2">
    <source>
        <dbReference type="Proteomes" id="UP000646478"/>
    </source>
</evidence>
<dbReference type="Proteomes" id="UP000646478">
    <property type="component" value="Unassembled WGS sequence"/>
</dbReference>
<proteinExistence type="predicted"/>
<protein>
    <submittedName>
        <fullName evidence="1">Uncharacterized protein</fullName>
    </submittedName>
</protein>
<accession>A0A916SH37</accession>
<organism evidence="1 2">
    <name type="scientific">Brucella endophytica</name>
    <dbReference type="NCBI Taxonomy" id="1963359"/>
    <lineage>
        <taxon>Bacteria</taxon>
        <taxon>Pseudomonadati</taxon>
        <taxon>Pseudomonadota</taxon>
        <taxon>Alphaproteobacteria</taxon>
        <taxon>Hyphomicrobiales</taxon>
        <taxon>Brucellaceae</taxon>
        <taxon>Brucella/Ochrobactrum group</taxon>
        <taxon>Brucella</taxon>
    </lineage>
</organism>
<keyword evidence="2" id="KW-1185">Reference proteome</keyword>
<sequence length="89" mass="9997">MKVNAAEIDADILATLRRGGTYPTYVIRNHLAMDHRTKWKGLKTSHVLTACRRLERRGVIRLNNMTSYITMKVWQIDEAGGTPAKGGAE</sequence>
<name>A0A916SH37_9HYPH</name>
<evidence type="ECO:0000313" key="1">
    <source>
        <dbReference type="EMBL" id="GGA99877.1"/>
    </source>
</evidence>
<dbReference type="RefSeq" id="WP_188825025.1">
    <property type="nucleotide sequence ID" value="NZ_BMHH01000013.1"/>
</dbReference>
<gene>
    <name evidence="1" type="ORF">GCM10011491_30180</name>
</gene>
<reference evidence="1" key="2">
    <citation type="submission" date="2020-09" db="EMBL/GenBank/DDBJ databases">
        <authorList>
            <person name="Sun Q."/>
            <person name="Zhou Y."/>
        </authorList>
    </citation>
    <scope>NUCLEOTIDE SEQUENCE</scope>
    <source>
        <strain evidence="1">CGMCC 1.15082</strain>
    </source>
</reference>
<dbReference type="AlphaFoldDB" id="A0A916SH37"/>